<proteinExistence type="predicted"/>
<evidence type="ECO:0000313" key="2">
    <source>
        <dbReference type="EMBL" id="AQZ70875.1"/>
    </source>
</evidence>
<dbReference type="InterPro" id="IPR000835">
    <property type="entry name" value="HTH_MarR-typ"/>
</dbReference>
<accession>A0A1V0AKX4</accession>
<dbReference type="Gene3D" id="1.10.10.10">
    <property type="entry name" value="Winged helix-like DNA-binding domain superfamily/Winged helix DNA-binding domain"/>
    <property type="match status" value="1"/>
</dbReference>
<name>A0A1V0AKX4_9ACTN</name>
<dbReference type="InterPro" id="IPR036388">
    <property type="entry name" value="WH-like_DNA-bd_sf"/>
</dbReference>
<feature type="domain" description="HTH marR-type" evidence="1">
    <location>
        <begin position="43"/>
        <end position="86"/>
    </location>
</feature>
<organism evidence="2 3">
    <name type="scientific">[Actinomadura] parvosata subsp. kistnae</name>
    <dbReference type="NCBI Taxonomy" id="1909395"/>
    <lineage>
        <taxon>Bacteria</taxon>
        <taxon>Bacillati</taxon>
        <taxon>Actinomycetota</taxon>
        <taxon>Actinomycetes</taxon>
        <taxon>Streptosporangiales</taxon>
        <taxon>Streptosporangiaceae</taxon>
        <taxon>Nonomuraea</taxon>
    </lineage>
</organism>
<reference evidence="3" key="1">
    <citation type="journal article" date="2017" name="Med. Chem. Commun.">
        <title>Nonomuraea sp. ATCC 55076 harbours the largest actinomycete chromosome to date and the kistamicin biosynthetic gene cluster.</title>
        <authorList>
            <person name="Nazari B."/>
            <person name="Forneris C.C."/>
            <person name="Gibson M.I."/>
            <person name="Moon K."/>
            <person name="Schramma K.R."/>
            <person name="Seyedsayamdost M.R."/>
        </authorList>
    </citation>
    <scope>NUCLEOTIDE SEQUENCE [LARGE SCALE GENOMIC DNA]</scope>
    <source>
        <strain evidence="3">ATCC 55076</strain>
    </source>
</reference>
<evidence type="ECO:0000259" key="1">
    <source>
        <dbReference type="Pfam" id="PF12802"/>
    </source>
</evidence>
<dbReference type="Pfam" id="PF12802">
    <property type="entry name" value="MarR_2"/>
    <property type="match status" value="1"/>
</dbReference>
<keyword evidence="3" id="KW-1185">Reference proteome</keyword>
<dbReference type="Proteomes" id="UP000190797">
    <property type="component" value="Chromosome"/>
</dbReference>
<dbReference type="RefSeq" id="WP_080047160.1">
    <property type="nucleotide sequence ID" value="NZ_CP017717.1"/>
</dbReference>
<sequence length="142" mass="15235">MNGLELLLLGHRLIRLGEDALPPSHFRQLSRGARTVVVDVFSHPGSSIKEITERTGLPQSLVSATVAKLRDAGIMATEPDPADRRRTLVAPAPGVAERGQRLAGETTVDGVLARAMGMEADEVKDIVTQLDTLARRLAPLDP</sequence>
<dbReference type="EMBL" id="CP017717">
    <property type="protein sequence ID" value="AQZ70875.1"/>
    <property type="molecule type" value="Genomic_DNA"/>
</dbReference>
<dbReference type="KEGG" id="noa:BKM31_34505"/>
<dbReference type="SUPFAM" id="SSF46785">
    <property type="entry name" value="Winged helix' DNA-binding domain"/>
    <property type="match status" value="1"/>
</dbReference>
<protein>
    <recommendedName>
        <fullName evidence="1">HTH marR-type domain-containing protein</fullName>
    </recommendedName>
</protein>
<dbReference type="GO" id="GO:0003700">
    <property type="term" value="F:DNA-binding transcription factor activity"/>
    <property type="evidence" value="ECO:0007669"/>
    <property type="project" value="InterPro"/>
</dbReference>
<gene>
    <name evidence="2" type="ORF">BKM31_34505</name>
</gene>
<dbReference type="AlphaFoldDB" id="A0A1V0AKX4"/>
<evidence type="ECO:0000313" key="3">
    <source>
        <dbReference type="Proteomes" id="UP000190797"/>
    </source>
</evidence>
<dbReference type="OrthoDB" id="4557196at2"/>
<dbReference type="InterPro" id="IPR036390">
    <property type="entry name" value="WH_DNA-bd_sf"/>
</dbReference>